<name>A0A5N5SSR3_9CRUS</name>
<keyword evidence="2" id="KW-1185">Reference proteome</keyword>
<evidence type="ECO:0000313" key="2">
    <source>
        <dbReference type="Proteomes" id="UP000326759"/>
    </source>
</evidence>
<sequence>MLGWIGTERNLEIDFVLPYLNIGRSFATAKYSFKMLKTRGSTISEENGKIDSLNSMLQFYTVVVYYFTSEQ</sequence>
<reference evidence="1 2" key="1">
    <citation type="journal article" date="2019" name="PLoS Biol.">
        <title>Sex chromosomes control vertical transmission of feminizing Wolbachia symbionts in an isopod.</title>
        <authorList>
            <person name="Becking T."/>
            <person name="Chebbi M.A."/>
            <person name="Giraud I."/>
            <person name="Moumen B."/>
            <person name="Laverre T."/>
            <person name="Caubet Y."/>
            <person name="Peccoud J."/>
            <person name="Gilbert C."/>
            <person name="Cordaux R."/>
        </authorList>
    </citation>
    <scope>NUCLEOTIDE SEQUENCE [LARGE SCALE GENOMIC DNA]</scope>
    <source>
        <strain evidence="1">ANa2</strain>
        <tissue evidence="1">Whole body excluding digestive tract and cuticle</tissue>
    </source>
</reference>
<comment type="caution">
    <text evidence="1">The sequence shown here is derived from an EMBL/GenBank/DDBJ whole genome shotgun (WGS) entry which is preliminary data.</text>
</comment>
<accession>A0A5N5SSR3</accession>
<protein>
    <submittedName>
        <fullName evidence="1">Uncharacterized protein</fullName>
    </submittedName>
</protein>
<organism evidence="1 2">
    <name type="scientific">Armadillidium nasatum</name>
    <dbReference type="NCBI Taxonomy" id="96803"/>
    <lineage>
        <taxon>Eukaryota</taxon>
        <taxon>Metazoa</taxon>
        <taxon>Ecdysozoa</taxon>
        <taxon>Arthropoda</taxon>
        <taxon>Crustacea</taxon>
        <taxon>Multicrustacea</taxon>
        <taxon>Malacostraca</taxon>
        <taxon>Eumalacostraca</taxon>
        <taxon>Peracarida</taxon>
        <taxon>Isopoda</taxon>
        <taxon>Oniscidea</taxon>
        <taxon>Crinocheta</taxon>
        <taxon>Armadillidiidae</taxon>
        <taxon>Armadillidium</taxon>
    </lineage>
</organism>
<evidence type="ECO:0000313" key="1">
    <source>
        <dbReference type="EMBL" id="KAB7497047.1"/>
    </source>
</evidence>
<dbReference type="AlphaFoldDB" id="A0A5N5SSR3"/>
<proteinExistence type="predicted"/>
<gene>
    <name evidence="1" type="ORF">Anas_05593</name>
</gene>
<dbReference type="Proteomes" id="UP000326759">
    <property type="component" value="Unassembled WGS sequence"/>
</dbReference>
<dbReference type="EMBL" id="SEYY01020758">
    <property type="protein sequence ID" value="KAB7497047.1"/>
    <property type="molecule type" value="Genomic_DNA"/>
</dbReference>